<proteinExistence type="predicted"/>
<organism evidence="3 4">
    <name type="scientific">Acanthaster planci</name>
    <name type="common">Crown-of-thorns starfish</name>
    <dbReference type="NCBI Taxonomy" id="133434"/>
    <lineage>
        <taxon>Eukaryota</taxon>
        <taxon>Metazoa</taxon>
        <taxon>Echinodermata</taxon>
        <taxon>Eleutherozoa</taxon>
        <taxon>Asterozoa</taxon>
        <taxon>Asteroidea</taxon>
        <taxon>Valvatacea</taxon>
        <taxon>Valvatida</taxon>
        <taxon>Acanthasteridae</taxon>
        <taxon>Acanthaster</taxon>
    </lineage>
</organism>
<gene>
    <name evidence="4" type="primary">LOC110974414</name>
</gene>
<keyword evidence="1" id="KW-0479">Metal-binding</keyword>
<dbReference type="GeneID" id="110974414"/>
<dbReference type="Gene3D" id="1.10.238.10">
    <property type="entry name" value="EF-hand"/>
    <property type="match status" value="1"/>
</dbReference>
<evidence type="ECO:0000313" key="3">
    <source>
        <dbReference type="Proteomes" id="UP000694845"/>
    </source>
</evidence>
<dbReference type="KEGG" id="aplc:110974414"/>
<keyword evidence="2" id="KW-0677">Repeat</keyword>
<dbReference type="GO" id="GO:0046872">
    <property type="term" value="F:metal ion binding"/>
    <property type="evidence" value="ECO:0007669"/>
    <property type="project" value="UniProtKB-KW"/>
</dbReference>
<evidence type="ECO:0000256" key="2">
    <source>
        <dbReference type="ARBA" id="ARBA00022737"/>
    </source>
</evidence>
<accession>A0A8B7XNG0</accession>
<reference evidence="4" key="1">
    <citation type="submission" date="2025-08" db="UniProtKB">
        <authorList>
            <consortium name="RefSeq"/>
        </authorList>
    </citation>
    <scope>IDENTIFICATION</scope>
</reference>
<dbReference type="PANTHER" id="PTHR45942">
    <property type="entry name" value="PROTEIN PHOSPATASE 3 REGULATORY SUBUNIT B ALPHA ISOFORM TYPE 1"/>
    <property type="match status" value="1"/>
</dbReference>
<sequence length="183" mass="21177">MGNADSILPPEKIAELEKRTHFKSKEIEKVLSYYAQYDRSPNGQDGIPMEDLSDIAELCGCPFFERLAYAYLERPAMNLKAEPFLQIFSFLSSRASVEEKSKALFDCLDCSHDCSLGFDELFRFYKCILNPAVDDDYIIDLVVRILERPEIKQEHRVSFEEFQKLISTEEIKEKMTVDLQLAI</sequence>
<keyword evidence="3" id="KW-1185">Reference proteome</keyword>
<name>A0A8B7XNG0_ACAPL</name>
<dbReference type="AlphaFoldDB" id="A0A8B7XNG0"/>
<dbReference type="OrthoDB" id="114727at2759"/>
<evidence type="ECO:0000256" key="1">
    <source>
        <dbReference type="ARBA" id="ARBA00022723"/>
    </source>
</evidence>
<dbReference type="RefSeq" id="XP_022081717.1">
    <property type="nucleotide sequence ID" value="XM_022226025.1"/>
</dbReference>
<dbReference type="InterPro" id="IPR011992">
    <property type="entry name" value="EF-hand-dom_pair"/>
</dbReference>
<dbReference type="OMA" id="FTHDEIF"/>
<dbReference type="Proteomes" id="UP000694845">
    <property type="component" value="Unplaced"/>
</dbReference>
<evidence type="ECO:0000313" key="4">
    <source>
        <dbReference type="RefSeq" id="XP_022081717.1"/>
    </source>
</evidence>
<protein>
    <submittedName>
        <fullName evidence="4">Calcium and integrin-binding family member 3-like</fullName>
    </submittedName>
</protein>
<dbReference type="SUPFAM" id="SSF47473">
    <property type="entry name" value="EF-hand"/>
    <property type="match status" value="1"/>
</dbReference>